<feature type="transmembrane region" description="Helical" evidence="2">
    <location>
        <begin position="56"/>
        <end position="77"/>
    </location>
</feature>
<keyword evidence="2" id="KW-0812">Transmembrane</keyword>
<dbReference type="OrthoDB" id="2753849at2759"/>
<proteinExistence type="predicted"/>
<evidence type="ECO:0000256" key="1">
    <source>
        <dbReference type="SAM" id="MobiDB-lite"/>
    </source>
</evidence>
<keyword evidence="2" id="KW-1133">Transmembrane helix</keyword>
<evidence type="ECO:0000313" key="5">
    <source>
        <dbReference type="Proteomes" id="UP000076727"/>
    </source>
</evidence>
<evidence type="ECO:0000259" key="3">
    <source>
        <dbReference type="Pfam" id="PF20151"/>
    </source>
</evidence>
<gene>
    <name evidence="4" type="ORF">DAEQUDRAFT_277491</name>
</gene>
<feature type="compositionally biased region" description="Basic and acidic residues" evidence="1">
    <location>
        <begin position="314"/>
        <end position="326"/>
    </location>
</feature>
<feature type="transmembrane region" description="Helical" evidence="2">
    <location>
        <begin position="118"/>
        <end position="135"/>
    </location>
</feature>
<name>A0A165Q7Y3_9APHY</name>
<dbReference type="Proteomes" id="UP000076727">
    <property type="component" value="Unassembled WGS sequence"/>
</dbReference>
<dbReference type="Pfam" id="PF20151">
    <property type="entry name" value="DUF6533"/>
    <property type="match status" value="1"/>
</dbReference>
<dbReference type="InterPro" id="IPR045340">
    <property type="entry name" value="DUF6533"/>
</dbReference>
<dbReference type="EMBL" id="KV429060">
    <property type="protein sequence ID" value="KZT69130.1"/>
    <property type="molecule type" value="Genomic_DNA"/>
</dbReference>
<evidence type="ECO:0000256" key="2">
    <source>
        <dbReference type="SAM" id="Phobius"/>
    </source>
</evidence>
<protein>
    <recommendedName>
        <fullName evidence="3">DUF6533 domain-containing protein</fullName>
    </recommendedName>
</protein>
<dbReference type="AlphaFoldDB" id="A0A165Q7Y3"/>
<feature type="domain" description="DUF6533" evidence="3">
    <location>
        <begin position="23"/>
        <end position="67"/>
    </location>
</feature>
<evidence type="ECO:0000313" key="4">
    <source>
        <dbReference type="EMBL" id="KZT69130.1"/>
    </source>
</evidence>
<feature type="region of interest" description="Disordered" evidence="1">
    <location>
        <begin position="297"/>
        <end position="326"/>
    </location>
</feature>
<reference evidence="4 5" key="1">
    <citation type="journal article" date="2016" name="Mol. Biol. Evol.">
        <title>Comparative Genomics of Early-Diverging Mushroom-Forming Fungi Provides Insights into the Origins of Lignocellulose Decay Capabilities.</title>
        <authorList>
            <person name="Nagy L.G."/>
            <person name="Riley R."/>
            <person name="Tritt A."/>
            <person name="Adam C."/>
            <person name="Daum C."/>
            <person name="Floudas D."/>
            <person name="Sun H."/>
            <person name="Yadav J.S."/>
            <person name="Pangilinan J."/>
            <person name="Larsson K.H."/>
            <person name="Matsuura K."/>
            <person name="Barry K."/>
            <person name="Labutti K."/>
            <person name="Kuo R."/>
            <person name="Ohm R.A."/>
            <person name="Bhattacharya S.S."/>
            <person name="Shirouzu T."/>
            <person name="Yoshinaga Y."/>
            <person name="Martin F.M."/>
            <person name="Grigoriev I.V."/>
            <person name="Hibbett D.S."/>
        </authorList>
    </citation>
    <scope>NUCLEOTIDE SEQUENCE [LARGE SCALE GENOMIC DNA]</scope>
    <source>
        <strain evidence="4 5">L-15889</strain>
    </source>
</reference>
<feature type="transmembrane region" description="Helical" evidence="2">
    <location>
        <begin position="165"/>
        <end position="185"/>
    </location>
</feature>
<keyword evidence="2" id="KW-0472">Membrane</keyword>
<sequence length="343" mass="37287">MSSANATQEIVSVAEAGFCAESCYLSALVIAVYDHCLVLDEEIKFIWRRKCSIPTLLFFTLRVITLLLYVTYITPAITCKVDYVLVMIGLVALAVLLLSCAAIDVLRIYAVSRRDWRISSFASALLLINVVYYLYQAATLRNRIGPSPTSCDIYPATNPHTLIEYYTAVVGFTVGNALVLGVTWWRTYHVKRLIDAANMCHTSVATLLLRDGSIYFGSTLLVSLAMCVIDGLASLSAECTGIPSLMTVLNSVLLTRFLLNLREAAPGPRSSSNSSSSGPEMPDIRIPSYPALGSIGGSTAHGADGNMDEDNDAEGEHHTACLHELARGTEEEYVLTELTSIQP</sequence>
<organism evidence="4 5">
    <name type="scientific">Daedalea quercina L-15889</name>
    <dbReference type="NCBI Taxonomy" id="1314783"/>
    <lineage>
        <taxon>Eukaryota</taxon>
        <taxon>Fungi</taxon>
        <taxon>Dikarya</taxon>
        <taxon>Basidiomycota</taxon>
        <taxon>Agaricomycotina</taxon>
        <taxon>Agaricomycetes</taxon>
        <taxon>Polyporales</taxon>
        <taxon>Fomitopsis</taxon>
    </lineage>
</organism>
<accession>A0A165Q7Y3</accession>
<keyword evidence="5" id="KW-1185">Reference proteome</keyword>
<feature type="transmembrane region" description="Helical" evidence="2">
    <location>
        <begin position="83"/>
        <end position="106"/>
    </location>
</feature>